<protein>
    <submittedName>
        <fullName evidence="1">Uncharacterized protein</fullName>
    </submittedName>
</protein>
<evidence type="ECO:0000313" key="1">
    <source>
        <dbReference type="EMBL" id="KAK4118293.1"/>
    </source>
</evidence>
<name>A0AAN6TPL5_9PEZI</name>
<dbReference type="RefSeq" id="XP_062642066.1">
    <property type="nucleotide sequence ID" value="XM_062794165.1"/>
</dbReference>
<proteinExistence type="predicted"/>
<dbReference type="AlphaFoldDB" id="A0AAN6TPL5"/>
<feature type="non-terminal residue" evidence="1">
    <location>
        <position position="57"/>
    </location>
</feature>
<organism evidence="1 2">
    <name type="scientific">Parathielavia appendiculata</name>
    <dbReference type="NCBI Taxonomy" id="2587402"/>
    <lineage>
        <taxon>Eukaryota</taxon>
        <taxon>Fungi</taxon>
        <taxon>Dikarya</taxon>
        <taxon>Ascomycota</taxon>
        <taxon>Pezizomycotina</taxon>
        <taxon>Sordariomycetes</taxon>
        <taxon>Sordariomycetidae</taxon>
        <taxon>Sordariales</taxon>
        <taxon>Chaetomiaceae</taxon>
        <taxon>Parathielavia</taxon>
    </lineage>
</organism>
<comment type="caution">
    <text evidence="1">The sequence shown here is derived from an EMBL/GenBank/DDBJ whole genome shotgun (WGS) entry which is preliminary data.</text>
</comment>
<dbReference type="Proteomes" id="UP001302602">
    <property type="component" value="Unassembled WGS sequence"/>
</dbReference>
<sequence>MKRSLNWSHDSRVTTQMKDQDSGLGCVRMSLFCWNRKKLSSLILPGELPPYIKTVCH</sequence>
<dbReference type="GeneID" id="87830934"/>
<reference evidence="1" key="1">
    <citation type="journal article" date="2023" name="Mol. Phylogenet. Evol.">
        <title>Genome-scale phylogeny and comparative genomics of the fungal order Sordariales.</title>
        <authorList>
            <person name="Hensen N."/>
            <person name="Bonometti L."/>
            <person name="Westerberg I."/>
            <person name="Brannstrom I.O."/>
            <person name="Guillou S."/>
            <person name="Cros-Aarteil S."/>
            <person name="Calhoun S."/>
            <person name="Haridas S."/>
            <person name="Kuo A."/>
            <person name="Mondo S."/>
            <person name="Pangilinan J."/>
            <person name="Riley R."/>
            <person name="LaButti K."/>
            <person name="Andreopoulos B."/>
            <person name="Lipzen A."/>
            <person name="Chen C."/>
            <person name="Yan M."/>
            <person name="Daum C."/>
            <person name="Ng V."/>
            <person name="Clum A."/>
            <person name="Steindorff A."/>
            <person name="Ohm R.A."/>
            <person name="Martin F."/>
            <person name="Silar P."/>
            <person name="Natvig D.O."/>
            <person name="Lalanne C."/>
            <person name="Gautier V."/>
            <person name="Ament-Velasquez S.L."/>
            <person name="Kruys A."/>
            <person name="Hutchinson M.I."/>
            <person name="Powell A.J."/>
            <person name="Barry K."/>
            <person name="Miller A.N."/>
            <person name="Grigoriev I.V."/>
            <person name="Debuchy R."/>
            <person name="Gladieux P."/>
            <person name="Hiltunen Thoren M."/>
            <person name="Johannesson H."/>
        </authorList>
    </citation>
    <scope>NUCLEOTIDE SEQUENCE</scope>
    <source>
        <strain evidence="1">CBS 731.68</strain>
    </source>
</reference>
<reference evidence="1" key="2">
    <citation type="submission" date="2023-05" db="EMBL/GenBank/DDBJ databases">
        <authorList>
            <consortium name="Lawrence Berkeley National Laboratory"/>
            <person name="Steindorff A."/>
            <person name="Hensen N."/>
            <person name="Bonometti L."/>
            <person name="Westerberg I."/>
            <person name="Brannstrom I.O."/>
            <person name="Guillou S."/>
            <person name="Cros-Aarteil S."/>
            <person name="Calhoun S."/>
            <person name="Haridas S."/>
            <person name="Kuo A."/>
            <person name="Mondo S."/>
            <person name="Pangilinan J."/>
            <person name="Riley R."/>
            <person name="Labutti K."/>
            <person name="Andreopoulos B."/>
            <person name="Lipzen A."/>
            <person name="Chen C."/>
            <person name="Yanf M."/>
            <person name="Daum C."/>
            <person name="Ng V."/>
            <person name="Clum A."/>
            <person name="Ohm R."/>
            <person name="Martin F."/>
            <person name="Silar P."/>
            <person name="Natvig D."/>
            <person name="Lalanne C."/>
            <person name="Gautier V."/>
            <person name="Ament-Velasquez S.L."/>
            <person name="Kruys A."/>
            <person name="Hutchinson M.I."/>
            <person name="Powell A.J."/>
            <person name="Barry K."/>
            <person name="Miller A.N."/>
            <person name="Grigoriev I.V."/>
            <person name="Debuchy R."/>
            <person name="Gladieux P."/>
            <person name="Thoren M.H."/>
            <person name="Johannesson H."/>
        </authorList>
    </citation>
    <scope>NUCLEOTIDE SEQUENCE</scope>
    <source>
        <strain evidence="1">CBS 731.68</strain>
    </source>
</reference>
<gene>
    <name evidence="1" type="ORF">N657DRAFT_651425</name>
</gene>
<dbReference type="EMBL" id="MU853273">
    <property type="protein sequence ID" value="KAK4118293.1"/>
    <property type="molecule type" value="Genomic_DNA"/>
</dbReference>
<evidence type="ECO:0000313" key="2">
    <source>
        <dbReference type="Proteomes" id="UP001302602"/>
    </source>
</evidence>
<keyword evidence="2" id="KW-1185">Reference proteome</keyword>
<accession>A0AAN6TPL5</accession>